<keyword evidence="2" id="KW-1133">Transmembrane helix</keyword>
<accession>A0ABV9U1X7</accession>
<feature type="region of interest" description="Disordered" evidence="1">
    <location>
        <begin position="114"/>
        <end position="143"/>
    </location>
</feature>
<dbReference type="RefSeq" id="WP_378258744.1">
    <property type="nucleotide sequence ID" value="NZ_JBHSIT010000007.1"/>
</dbReference>
<dbReference type="EMBL" id="JBHSIT010000007">
    <property type="protein sequence ID" value="MFC4910411.1"/>
    <property type="molecule type" value="Genomic_DNA"/>
</dbReference>
<keyword evidence="2" id="KW-0472">Membrane</keyword>
<dbReference type="Proteomes" id="UP001595872">
    <property type="component" value="Unassembled WGS sequence"/>
</dbReference>
<evidence type="ECO:0000313" key="4">
    <source>
        <dbReference type="Proteomes" id="UP001595872"/>
    </source>
</evidence>
<feature type="compositionally biased region" description="Gly residues" evidence="1">
    <location>
        <begin position="134"/>
        <end position="143"/>
    </location>
</feature>
<gene>
    <name evidence="3" type="ORF">ACFPCY_24070</name>
</gene>
<keyword evidence="2" id="KW-0812">Transmembrane</keyword>
<comment type="caution">
    <text evidence="3">The sequence shown here is derived from an EMBL/GenBank/DDBJ whole genome shotgun (WGS) entry which is preliminary data.</text>
</comment>
<evidence type="ECO:0000256" key="1">
    <source>
        <dbReference type="SAM" id="MobiDB-lite"/>
    </source>
</evidence>
<protein>
    <recommendedName>
        <fullName evidence="5">Secreted protein</fullName>
    </recommendedName>
</protein>
<evidence type="ECO:0000256" key="2">
    <source>
        <dbReference type="SAM" id="Phobius"/>
    </source>
</evidence>
<organism evidence="3 4">
    <name type="scientific">Actinomadura gamaensis</name>
    <dbReference type="NCBI Taxonomy" id="1763541"/>
    <lineage>
        <taxon>Bacteria</taxon>
        <taxon>Bacillati</taxon>
        <taxon>Actinomycetota</taxon>
        <taxon>Actinomycetes</taxon>
        <taxon>Streptosporangiales</taxon>
        <taxon>Thermomonosporaceae</taxon>
        <taxon>Actinomadura</taxon>
    </lineage>
</organism>
<reference evidence="4" key="1">
    <citation type="journal article" date="2019" name="Int. J. Syst. Evol. Microbiol.">
        <title>The Global Catalogue of Microorganisms (GCM) 10K type strain sequencing project: providing services to taxonomists for standard genome sequencing and annotation.</title>
        <authorList>
            <consortium name="The Broad Institute Genomics Platform"/>
            <consortium name="The Broad Institute Genome Sequencing Center for Infectious Disease"/>
            <person name="Wu L."/>
            <person name="Ma J."/>
        </authorList>
    </citation>
    <scope>NUCLEOTIDE SEQUENCE [LARGE SCALE GENOMIC DNA]</scope>
    <source>
        <strain evidence="4">KLKA75</strain>
    </source>
</reference>
<proteinExistence type="predicted"/>
<name>A0ABV9U1X7_9ACTN</name>
<keyword evidence="4" id="KW-1185">Reference proteome</keyword>
<sequence>MSGTQLVLAPVVAVIAVTAVAGGVAYVQSREEKARIRGVREWADAQDWTFAAGDLQAPWLDRVGRPDFRLGVLLEGRIDGRDAAIGEGSYTVRKPVGAVAGIGAGAAAGAAADAAPGAGADAGGRTGAAEAGSGAAGAGTGPAGVGRSEAVTYHLTVLTVRIGDGAADMEVRERGLGAKLMGSLAGTPTDADAFDARFEIEPAEARARLSDEAVQAHLDSEVPAWSLRDGVVMTVLPGRTRPQDLDGHIALLRRLAEIV</sequence>
<feature type="transmembrane region" description="Helical" evidence="2">
    <location>
        <begin position="6"/>
        <end position="27"/>
    </location>
</feature>
<evidence type="ECO:0008006" key="5">
    <source>
        <dbReference type="Google" id="ProtNLM"/>
    </source>
</evidence>
<evidence type="ECO:0000313" key="3">
    <source>
        <dbReference type="EMBL" id="MFC4910411.1"/>
    </source>
</evidence>